<dbReference type="PANTHER" id="PTHR18919">
    <property type="entry name" value="ACETYL-COA C-ACYLTRANSFERASE"/>
    <property type="match status" value="1"/>
</dbReference>
<dbReference type="SUPFAM" id="SSF53901">
    <property type="entry name" value="Thiolase-like"/>
    <property type="match status" value="1"/>
</dbReference>
<dbReference type="Gene3D" id="3.40.47.10">
    <property type="match status" value="1"/>
</dbReference>
<proteinExistence type="inferred from homology"/>
<gene>
    <name evidence="5" type="ORF">ACK4CP_26810</name>
</gene>
<evidence type="ECO:0000259" key="4">
    <source>
        <dbReference type="Pfam" id="PF18313"/>
    </source>
</evidence>
<evidence type="ECO:0000313" key="6">
    <source>
        <dbReference type="Proteomes" id="UP001635817"/>
    </source>
</evidence>
<dbReference type="EMBL" id="JBKBDE010000011">
    <property type="protein sequence ID" value="MFN6554028.1"/>
    <property type="molecule type" value="Genomic_DNA"/>
</dbReference>
<reference evidence="5 6" key="1">
    <citation type="submission" date="2024-12" db="EMBL/GenBank/DDBJ databases">
        <title>The coexistence of Mycolicibacterium septicum and Mycolicibacterium nivoides in clinical samples.</title>
        <authorList>
            <person name="Wang C."/>
            <person name="Feng Y."/>
            <person name="Zong Z."/>
        </authorList>
    </citation>
    <scope>NUCLEOTIDE SEQUENCE [LARGE SCALE GENOMIC DNA]</scope>
    <source>
        <strain evidence="5 6">120310</strain>
    </source>
</reference>
<dbReference type="InterPro" id="IPR040771">
    <property type="entry name" value="TLP1_add_C"/>
</dbReference>
<name>A0ABW9M171_9MYCO</name>
<comment type="caution">
    <text evidence="5">The sequence shown here is derived from an EMBL/GenBank/DDBJ whole genome shotgun (WGS) entry which is preliminary data.</text>
</comment>
<dbReference type="RefSeq" id="WP_409552214.1">
    <property type="nucleotide sequence ID" value="NZ_JBKBDE010000011.1"/>
</dbReference>
<keyword evidence="6" id="KW-1185">Reference proteome</keyword>
<sequence length="494" mass="52952">MVRVVMAAHRDDRRLCIIGTAQHTVRDGHAPEPLLSWEARAREAAVGFESVLPQIDSLQIVYCQSWPYDDPVGRLATALGASPRHRLYSGIGGTTPQDLINRTADSMRRGELDLALICSAEALATVRRAKKAGERLPWSHRRSSPFPWEPPHPSELAHEVMQAWETFPLWDTARRAKRGTSLADDAAEAAAMMAAMSVVAAGNPHAWRPAALDAAAVGTATADNRYVGWPYTKHEVAVMDVDMSAAVLLATREKADAMGVGEDRRLYLSGWAHADDPASIAARDDMSRSVAMSVAGRHALNHAGIGLDEIDLFDLYSCFPSSVRLACDALGLALDDSRGLTVTGGLPYAGGPASGYQMHAIASAYDRLCHRPGRALITGVGMHLAKHVAGIWSSRPEPTGAPSDPVSVQAEVDARQPRRELLTTWAGPATVCAYTVAHGRDGAAERGLVVLDTEAGRALARVHEPGLLADAESRELVGQAVTVTTDGKCNEARW</sequence>
<keyword evidence="3" id="KW-0012">Acyltransferase</keyword>
<dbReference type="Proteomes" id="UP001635817">
    <property type="component" value="Unassembled WGS sequence"/>
</dbReference>
<keyword evidence="2" id="KW-0808">Transferase</keyword>
<comment type="similarity">
    <text evidence="1">Belongs to the thiolase-like superfamily. Thiolase family.</text>
</comment>
<protein>
    <submittedName>
        <fullName evidence="5">Acetyl-CoA synthetase</fullName>
    </submittedName>
</protein>
<evidence type="ECO:0000256" key="3">
    <source>
        <dbReference type="ARBA" id="ARBA00023315"/>
    </source>
</evidence>
<dbReference type="Gene3D" id="2.40.50.840">
    <property type="match status" value="1"/>
</dbReference>
<dbReference type="Pfam" id="PF18313">
    <property type="entry name" value="TLP1_add_C"/>
    <property type="match status" value="1"/>
</dbReference>
<accession>A0ABW9M171</accession>
<feature type="domain" description="Thiolase-like protein type 1 additional C-terminal" evidence="4">
    <location>
        <begin position="408"/>
        <end position="488"/>
    </location>
</feature>
<organism evidence="5 6">
    <name type="scientific">Mycolicibacterium septicum</name>
    <dbReference type="NCBI Taxonomy" id="98668"/>
    <lineage>
        <taxon>Bacteria</taxon>
        <taxon>Bacillati</taxon>
        <taxon>Actinomycetota</taxon>
        <taxon>Actinomycetes</taxon>
        <taxon>Mycobacteriales</taxon>
        <taxon>Mycobacteriaceae</taxon>
        <taxon>Mycolicibacterium</taxon>
    </lineage>
</organism>
<dbReference type="InterPro" id="IPR016039">
    <property type="entry name" value="Thiolase-like"/>
</dbReference>
<evidence type="ECO:0000256" key="2">
    <source>
        <dbReference type="ARBA" id="ARBA00022679"/>
    </source>
</evidence>
<dbReference type="PANTHER" id="PTHR18919:SF139">
    <property type="entry name" value="THIOLASE-LIKE PROTEIN TYPE 1 ADDITIONAL C-TERMINAL DOMAIN-CONTAINING PROTEIN"/>
    <property type="match status" value="1"/>
</dbReference>
<evidence type="ECO:0000256" key="1">
    <source>
        <dbReference type="ARBA" id="ARBA00010982"/>
    </source>
</evidence>
<evidence type="ECO:0000313" key="5">
    <source>
        <dbReference type="EMBL" id="MFN6554028.1"/>
    </source>
</evidence>